<dbReference type="EMBL" id="RJVA01000011">
    <property type="protein sequence ID" value="ROQ93354.1"/>
    <property type="molecule type" value="Genomic_DNA"/>
</dbReference>
<dbReference type="Gene3D" id="1.20.120.680">
    <property type="entry name" value="Formiminotetrahydrofolate cyclodeaminase monomer, up-and-down helical bundle"/>
    <property type="match status" value="1"/>
</dbReference>
<gene>
    <name evidence="2" type="ORF">EDC27_1369</name>
</gene>
<dbReference type="RefSeq" id="WP_123289867.1">
    <property type="nucleotide sequence ID" value="NZ_RJVA01000011.1"/>
</dbReference>
<feature type="domain" description="Cyclodeaminase/cyclohydrolase" evidence="1">
    <location>
        <begin position="8"/>
        <end position="176"/>
    </location>
</feature>
<dbReference type="InterPro" id="IPR007044">
    <property type="entry name" value="Cyclodeamin/CycHdrlase"/>
</dbReference>
<dbReference type="GO" id="GO:0003824">
    <property type="term" value="F:catalytic activity"/>
    <property type="evidence" value="ECO:0007669"/>
    <property type="project" value="InterPro"/>
</dbReference>
<keyword evidence="3" id="KW-1185">Reference proteome</keyword>
<organism evidence="2 3">
    <name type="scientific">Desulfosoma caldarium</name>
    <dbReference type="NCBI Taxonomy" id="610254"/>
    <lineage>
        <taxon>Bacteria</taxon>
        <taxon>Pseudomonadati</taxon>
        <taxon>Thermodesulfobacteriota</taxon>
        <taxon>Syntrophobacteria</taxon>
        <taxon>Syntrophobacterales</taxon>
        <taxon>Syntrophobacteraceae</taxon>
        <taxon>Desulfosoma</taxon>
    </lineage>
</organism>
<dbReference type="Pfam" id="PF04961">
    <property type="entry name" value="FTCD_C"/>
    <property type="match status" value="1"/>
</dbReference>
<evidence type="ECO:0000259" key="1">
    <source>
        <dbReference type="Pfam" id="PF04961"/>
    </source>
</evidence>
<reference evidence="2 3" key="1">
    <citation type="submission" date="2018-11" db="EMBL/GenBank/DDBJ databases">
        <title>Genomic Encyclopedia of Type Strains, Phase IV (KMG-IV): sequencing the most valuable type-strain genomes for metagenomic binning, comparative biology and taxonomic classification.</title>
        <authorList>
            <person name="Goeker M."/>
        </authorList>
    </citation>
    <scope>NUCLEOTIDE SEQUENCE [LARGE SCALE GENOMIC DNA]</scope>
    <source>
        <strain evidence="2 3">DSM 22027</strain>
    </source>
</reference>
<protein>
    <submittedName>
        <fullName evidence="2">Formiminotetrahydrofolate cyclodeaminase</fullName>
    </submittedName>
</protein>
<sequence>MSEPWNDAFLKALQEPRPDPGGGSAAAHGGLMALCLLHKVAALEAKRAARTSTVGRWWNETLQEIRSLAEAFRRWRQDDAVAYQKLAQVHKMEASHAVRDSAATEAAKIPLAIMKTAASALKMAVAIGDRCARHLTADVAVAAEFLGSALHGAFWIALANAECLHDAKSREDLRRMLRKQREEGEETLRVVRHSLKDRCEAGRR</sequence>
<evidence type="ECO:0000313" key="3">
    <source>
        <dbReference type="Proteomes" id="UP000276223"/>
    </source>
</evidence>
<dbReference type="OrthoDB" id="1683389at2"/>
<dbReference type="InterPro" id="IPR036178">
    <property type="entry name" value="Formintransfe-cycloase-like_sf"/>
</dbReference>
<comment type="caution">
    <text evidence="2">The sequence shown here is derived from an EMBL/GenBank/DDBJ whole genome shotgun (WGS) entry which is preliminary data.</text>
</comment>
<evidence type="ECO:0000313" key="2">
    <source>
        <dbReference type="EMBL" id="ROQ93354.1"/>
    </source>
</evidence>
<proteinExistence type="predicted"/>
<dbReference type="AlphaFoldDB" id="A0A3N1UQG5"/>
<dbReference type="Proteomes" id="UP000276223">
    <property type="component" value="Unassembled WGS sequence"/>
</dbReference>
<dbReference type="SUPFAM" id="SSF101262">
    <property type="entry name" value="Methenyltetrahydrofolate cyclohydrolase-like"/>
    <property type="match status" value="1"/>
</dbReference>
<name>A0A3N1UQG5_9BACT</name>
<accession>A0A3N1UQG5</accession>